<feature type="compositionally biased region" description="Basic residues" evidence="1">
    <location>
        <begin position="57"/>
        <end position="67"/>
    </location>
</feature>
<dbReference type="GO" id="GO:0008270">
    <property type="term" value="F:zinc ion binding"/>
    <property type="evidence" value="ECO:0007669"/>
    <property type="project" value="InterPro"/>
</dbReference>
<proteinExistence type="predicted"/>
<feature type="domain" description="SAP" evidence="2">
    <location>
        <begin position="126"/>
        <end position="160"/>
    </location>
</feature>
<dbReference type="SMART" id="SM01335">
    <property type="entry name" value="PADR1"/>
    <property type="match status" value="1"/>
</dbReference>
<dbReference type="PROSITE" id="PS52007">
    <property type="entry name" value="PADR1"/>
    <property type="match status" value="1"/>
</dbReference>
<organism evidence="3 4">
    <name type="scientific">Streblomastix strix</name>
    <dbReference type="NCBI Taxonomy" id="222440"/>
    <lineage>
        <taxon>Eukaryota</taxon>
        <taxon>Metamonada</taxon>
        <taxon>Preaxostyla</taxon>
        <taxon>Oxymonadida</taxon>
        <taxon>Streblomastigidae</taxon>
        <taxon>Streblomastix</taxon>
    </lineage>
</organism>
<comment type="caution">
    <text evidence="3">The sequence shown here is derived from an EMBL/GenBank/DDBJ whole genome shotgun (WGS) entry which is preliminary data.</text>
</comment>
<dbReference type="AlphaFoldDB" id="A0A5J4WYF4"/>
<gene>
    <name evidence="3" type="ORF">EZS28_005111</name>
</gene>
<dbReference type="InterPro" id="IPR003034">
    <property type="entry name" value="SAP_dom"/>
</dbReference>
<sequence length="215" mass="24416">MSKCGGCGNKKAKKVEQVIDIETKDTDDKESPVKAAKKAGKPTKKSEPKEKTEKPKKSPKAASKKVAKKEPAPKKIKKPKDEDDSIDSDPDGEKIDNDSTDYEDKEVPQILKDRKWEDIKLQKGEMEDYTNEELRELCTKNDLIATGAKKVLLERVADGVVNGPPARCPSCKEGHIDFDKKKLIYFCKGYKDEKEGKFHRCKYTAEKIDRLKWKE</sequence>
<protein>
    <recommendedName>
        <fullName evidence="2">SAP domain-containing protein</fullName>
    </recommendedName>
</protein>
<dbReference type="OrthoDB" id="429950at2759"/>
<evidence type="ECO:0000256" key="1">
    <source>
        <dbReference type="SAM" id="MobiDB-lite"/>
    </source>
</evidence>
<accession>A0A5J4WYF4</accession>
<evidence type="ECO:0000259" key="2">
    <source>
        <dbReference type="PROSITE" id="PS50800"/>
    </source>
</evidence>
<dbReference type="Pfam" id="PF08063">
    <property type="entry name" value="Zn_ribbon_PADR1"/>
    <property type="match status" value="1"/>
</dbReference>
<name>A0A5J4WYF4_9EUKA</name>
<dbReference type="EMBL" id="SNRW01000768">
    <property type="protein sequence ID" value="KAA6399365.1"/>
    <property type="molecule type" value="Genomic_DNA"/>
</dbReference>
<feature type="compositionally biased region" description="Basic and acidic residues" evidence="1">
    <location>
        <begin position="14"/>
        <end position="32"/>
    </location>
</feature>
<dbReference type="PROSITE" id="PS50800">
    <property type="entry name" value="SAP"/>
    <property type="match status" value="1"/>
</dbReference>
<feature type="compositionally biased region" description="Basic and acidic residues" evidence="1">
    <location>
        <begin position="44"/>
        <end position="56"/>
    </location>
</feature>
<evidence type="ECO:0000313" key="3">
    <source>
        <dbReference type="EMBL" id="KAA6399365.1"/>
    </source>
</evidence>
<dbReference type="InterPro" id="IPR012982">
    <property type="entry name" value="PARP1-like_PADR1_Zn_ribbon"/>
</dbReference>
<feature type="region of interest" description="Disordered" evidence="1">
    <location>
        <begin position="1"/>
        <end position="108"/>
    </location>
</feature>
<dbReference type="Proteomes" id="UP000324800">
    <property type="component" value="Unassembled WGS sequence"/>
</dbReference>
<dbReference type="Gene3D" id="3.90.640.80">
    <property type="match status" value="1"/>
</dbReference>
<evidence type="ECO:0000313" key="4">
    <source>
        <dbReference type="Proteomes" id="UP000324800"/>
    </source>
</evidence>
<reference evidence="3 4" key="1">
    <citation type="submission" date="2019-03" db="EMBL/GenBank/DDBJ databases">
        <title>Single cell metagenomics reveals metabolic interactions within the superorganism composed of flagellate Streblomastix strix and complex community of Bacteroidetes bacteria on its surface.</title>
        <authorList>
            <person name="Treitli S.C."/>
            <person name="Kolisko M."/>
            <person name="Husnik F."/>
            <person name="Keeling P."/>
            <person name="Hampl V."/>
        </authorList>
    </citation>
    <scope>NUCLEOTIDE SEQUENCE [LARGE SCALE GENOMIC DNA]</scope>
    <source>
        <strain evidence="3">ST1C</strain>
    </source>
</reference>